<reference evidence="1" key="1">
    <citation type="submission" date="2014-11" db="EMBL/GenBank/DDBJ databases">
        <authorList>
            <person name="Amaro Gonzalez C."/>
        </authorList>
    </citation>
    <scope>NUCLEOTIDE SEQUENCE</scope>
</reference>
<protein>
    <submittedName>
        <fullName evidence="1">Uncharacterized protein</fullName>
    </submittedName>
</protein>
<sequence>MKGRSYLGQGYWGMGLKSGQFRLPLPRPLLLQPRPCLG</sequence>
<evidence type="ECO:0000313" key="1">
    <source>
        <dbReference type="EMBL" id="JAH55044.1"/>
    </source>
</evidence>
<dbReference type="EMBL" id="GBXM01053533">
    <property type="protein sequence ID" value="JAH55044.1"/>
    <property type="molecule type" value="Transcribed_RNA"/>
</dbReference>
<proteinExistence type="predicted"/>
<name>A0A0E9TMX7_ANGAN</name>
<organism evidence="1">
    <name type="scientific">Anguilla anguilla</name>
    <name type="common">European freshwater eel</name>
    <name type="synonym">Muraena anguilla</name>
    <dbReference type="NCBI Taxonomy" id="7936"/>
    <lineage>
        <taxon>Eukaryota</taxon>
        <taxon>Metazoa</taxon>
        <taxon>Chordata</taxon>
        <taxon>Craniata</taxon>
        <taxon>Vertebrata</taxon>
        <taxon>Euteleostomi</taxon>
        <taxon>Actinopterygii</taxon>
        <taxon>Neopterygii</taxon>
        <taxon>Teleostei</taxon>
        <taxon>Anguilliformes</taxon>
        <taxon>Anguillidae</taxon>
        <taxon>Anguilla</taxon>
    </lineage>
</organism>
<accession>A0A0E9TMX7</accession>
<dbReference type="AlphaFoldDB" id="A0A0E9TMX7"/>
<reference evidence="1" key="2">
    <citation type="journal article" date="2015" name="Fish Shellfish Immunol.">
        <title>Early steps in the European eel (Anguilla anguilla)-Vibrio vulnificus interaction in the gills: Role of the RtxA13 toxin.</title>
        <authorList>
            <person name="Callol A."/>
            <person name="Pajuelo D."/>
            <person name="Ebbesson L."/>
            <person name="Teles M."/>
            <person name="MacKenzie S."/>
            <person name="Amaro C."/>
        </authorList>
    </citation>
    <scope>NUCLEOTIDE SEQUENCE</scope>
</reference>